<evidence type="ECO:0000256" key="4">
    <source>
        <dbReference type="ARBA" id="ARBA00022840"/>
    </source>
</evidence>
<dbReference type="PANTHER" id="PTHR46743">
    <property type="entry name" value="TEICHOIC ACIDS EXPORT ATP-BINDING PROTEIN TAGH"/>
    <property type="match status" value="1"/>
</dbReference>
<dbReference type="PROSITE" id="PS50893">
    <property type="entry name" value="ABC_TRANSPORTER_2"/>
    <property type="match status" value="1"/>
</dbReference>
<evidence type="ECO:0000259" key="5">
    <source>
        <dbReference type="PROSITE" id="PS50893"/>
    </source>
</evidence>
<dbReference type="Gene3D" id="3.40.50.300">
    <property type="entry name" value="P-loop containing nucleotide triphosphate hydrolases"/>
    <property type="match status" value="1"/>
</dbReference>
<feature type="domain" description="ABC transporter" evidence="5">
    <location>
        <begin position="6"/>
        <end position="233"/>
    </location>
</feature>
<accession>A0ABS8G9I6</accession>
<evidence type="ECO:0000256" key="2">
    <source>
        <dbReference type="ARBA" id="ARBA00022448"/>
    </source>
</evidence>
<dbReference type="Proteomes" id="UP001520878">
    <property type="component" value="Unassembled WGS sequence"/>
</dbReference>
<keyword evidence="7" id="KW-1185">Reference proteome</keyword>
<evidence type="ECO:0000313" key="7">
    <source>
        <dbReference type="Proteomes" id="UP001520878"/>
    </source>
</evidence>
<protein>
    <submittedName>
        <fullName evidence="6">ABC transporter ATP-binding protein</fullName>
    </submittedName>
</protein>
<dbReference type="InterPro" id="IPR027417">
    <property type="entry name" value="P-loop_NTPase"/>
</dbReference>
<proteinExistence type="inferred from homology"/>
<keyword evidence="2" id="KW-0813">Transport</keyword>
<dbReference type="EMBL" id="JAJEWP010000004">
    <property type="protein sequence ID" value="MCC2617237.1"/>
    <property type="molecule type" value="Genomic_DNA"/>
</dbReference>
<dbReference type="InterPro" id="IPR003593">
    <property type="entry name" value="AAA+_ATPase"/>
</dbReference>
<dbReference type="InterPro" id="IPR003439">
    <property type="entry name" value="ABC_transporter-like_ATP-bd"/>
</dbReference>
<dbReference type="InterPro" id="IPR015860">
    <property type="entry name" value="ABC_transpr_TagH-like"/>
</dbReference>
<sequence>MTTKLLSIENVTFHYFQRHGLRVKKRTVLNNLQLDVYQGEVLGVIGRNGCGKSTLLKLLAGIYQPDKGRIVANNVRVSLQTLNAGFDNALSGRDNALISAMLLGHCKAHALSQLEEINDMAELRDQFDEPVKTYSAGMRARLGFSIAIKMQTDVLLIDEVLGVGDAAFRSKAEQIIDEKIRSGLTVILVSHAVHQIRRLCTRAILIENGKIIDQGGVDGVLSNYEKTIKNTIG</sequence>
<dbReference type="SUPFAM" id="SSF52540">
    <property type="entry name" value="P-loop containing nucleoside triphosphate hydrolases"/>
    <property type="match status" value="1"/>
</dbReference>
<keyword evidence="3" id="KW-0547">Nucleotide-binding</keyword>
<dbReference type="InterPro" id="IPR050683">
    <property type="entry name" value="Bact_Polysacc_Export_ATP-bd"/>
</dbReference>
<keyword evidence="4 6" id="KW-0067">ATP-binding</keyword>
<gene>
    <name evidence="6" type="ORF">LJ739_13370</name>
</gene>
<dbReference type="InterPro" id="IPR017871">
    <property type="entry name" value="ABC_transporter-like_CS"/>
</dbReference>
<dbReference type="Pfam" id="PF00005">
    <property type="entry name" value="ABC_tran"/>
    <property type="match status" value="1"/>
</dbReference>
<organism evidence="6 7">
    <name type="scientific">Fluctibacter halophilus</name>
    <dbReference type="NCBI Taxonomy" id="226011"/>
    <lineage>
        <taxon>Bacteria</taxon>
        <taxon>Pseudomonadati</taxon>
        <taxon>Pseudomonadota</taxon>
        <taxon>Gammaproteobacteria</taxon>
        <taxon>Alteromonadales</taxon>
        <taxon>Alteromonadaceae</taxon>
        <taxon>Fluctibacter</taxon>
    </lineage>
</organism>
<reference evidence="6 7" key="1">
    <citation type="submission" date="2021-10" db="EMBL/GenBank/DDBJ databases">
        <title>Draft genome of Aestuariibacter halophilus JC2043.</title>
        <authorList>
            <person name="Emsley S.A."/>
            <person name="Pfannmuller K.M."/>
            <person name="Ushijima B."/>
            <person name="Saw J.H."/>
            <person name="Videau P."/>
        </authorList>
    </citation>
    <scope>NUCLEOTIDE SEQUENCE [LARGE SCALE GENOMIC DNA]</scope>
    <source>
        <strain evidence="6 7">JC2043</strain>
    </source>
</reference>
<dbReference type="PROSITE" id="PS00211">
    <property type="entry name" value="ABC_TRANSPORTER_1"/>
    <property type="match status" value="1"/>
</dbReference>
<comment type="similarity">
    <text evidence="1">Belongs to the ABC transporter superfamily.</text>
</comment>
<evidence type="ECO:0000256" key="3">
    <source>
        <dbReference type="ARBA" id="ARBA00022741"/>
    </source>
</evidence>
<dbReference type="SMART" id="SM00382">
    <property type="entry name" value="AAA"/>
    <property type="match status" value="1"/>
</dbReference>
<evidence type="ECO:0000256" key="1">
    <source>
        <dbReference type="ARBA" id="ARBA00005417"/>
    </source>
</evidence>
<name>A0ABS8G9I6_9ALTE</name>
<dbReference type="GO" id="GO:0005524">
    <property type="term" value="F:ATP binding"/>
    <property type="evidence" value="ECO:0007669"/>
    <property type="project" value="UniProtKB-KW"/>
</dbReference>
<dbReference type="CDD" id="cd03220">
    <property type="entry name" value="ABC_KpsT_Wzt"/>
    <property type="match status" value="1"/>
</dbReference>
<comment type="caution">
    <text evidence="6">The sequence shown here is derived from an EMBL/GenBank/DDBJ whole genome shotgun (WGS) entry which is preliminary data.</text>
</comment>
<evidence type="ECO:0000313" key="6">
    <source>
        <dbReference type="EMBL" id="MCC2617237.1"/>
    </source>
</evidence>
<dbReference type="PANTHER" id="PTHR46743:SF2">
    <property type="entry name" value="TEICHOIC ACIDS EXPORT ATP-BINDING PROTEIN TAGH"/>
    <property type="match status" value="1"/>
</dbReference>
<dbReference type="RefSeq" id="WP_229161244.1">
    <property type="nucleotide sequence ID" value="NZ_JAJEWP010000004.1"/>
</dbReference>